<sequence length="127" mass="14678">MTVVDVVVIVAGLLFGYRLVSHYLSPRVDDGQRHSRSDSNRQNEAPRQQSWERNWEPPKPEAPAWFEVLEVSEQADVAQIERAYRLKMSQHHPDKVAQLGEDIRRLAEAKSKEINAAYETAMQLRRP</sequence>
<dbReference type="PRINTS" id="PR00625">
    <property type="entry name" value="JDOMAIN"/>
</dbReference>
<dbReference type="PROSITE" id="PS50076">
    <property type="entry name" value="DNAJ_2"/>
    <property type="match status" value="1"/>
</dbReference>
<protein>
    <submittedName>
        <fullName evidence="4">DnaJ domain-containing protein</fullName>
    </submittedName>
</protein>
<organism evidence="4 5">
    <name type="scientific">Dyella humi</name>
    <dbReference type="NCBI Taxonomy" id="1770547"/>
    <lineage>
        <taxon>Bacteria</taxon>
        <taxon>Pseudomonadati</taxon>
        <taxon>Pseudomonadota</taxon>
        <taxon>Gammaproteobacteria</taxon>
        <taxon>Lysobacterales</taxon>
        <taxon>Rhodanobacteraceae</taxon>
        <taxon>Dyella</taxon>
    </lineage>
</organism>
<dbReference type="PANTHER" id="PTHR24074">
    <property type="entry name" value="CO-CHAPERONE PROTEIN DJLA"/>
    <property type="match status" value="1"/>
</dbReference>
<keyword evidence="1" id="KW-0143">Chaperone</keyword>
<dbReference type="Gene3D" id="1.10.287.110">
    <property type="entry name" value="DnaJ domain"/>
    <property type="match status" value="1"/>
</dbReference>
<evidence type="ECO:0000256" key="2">
    <source>
        <dbReference type="SAM" id="MobiDB-lite"/>
    </source>
</evidence>
<gene>
    <name evidence="4" type="ORF">ISP18_15520</name>
</gene>
<reference evidence="4 5" key="1">
    <citation type="submission" date="2020-10" db="EMBL/GenBank/DDBJ databases">
        <title>Phylogeny of dyella-like bacteria.</title>
        <authorList>
            <person name="Fu J."/>
        </authorList>
    </citation>
    <scope>NUCLEOTIDE SEQUENCE [LARGE SCALE GENOMIC DNA]</scope>
    <source>
        <strain evidence="4 5">DHG40</strain>
    </source>
</reference>
<name>A0ABW8ILB0_9GAMM</name>
<dbReference type="RefSeq" id="WP_380013933.1">
    <property type="nucleotide sequence ID" value="NZ_JADIKI010000023.1"/>
</dbReference>
<dbReference type="Proteomes" id="UP001620409">
    <property type="component" value="Unassembled WGS sequence"/>
</dbReference>
<keyword evidence="5" id="KW-1185">Reference proteome</keyword>
<comment type="caution">
    <text evidence="4">The sequence shown here is derived from an EMBL/GenBank/DDBJ whole genome shotgun (WGS) entry which is preliminary data.</text>
</comment>
<feature type="compositionally biased region" description="Basic and acidic residues" evidence="2">
    <location>
        <begin position="28"/>
        <end position="41"/>
    </location>
</feature>
<dbReference type="InterPro" id="IPR001623">
    <property type="entry name" value="DnaJ_domain"/>
</dbReference>
<feature type="region of interest" description="Disordered" evidence="2">
    <location>
        <begin position="28"/>
        <end position="58"/>
    </location>
</feature>
<dbReference type="InterPro" id="IPR050817">
    <property type="entry name" value="DjlA_DnaK_co-chaperone"/>
</dbReference>
<feature type="compositionally biased region" description="Polar residues" evidence="2">
    <location>
        <begin position="42"/>
        <end position="52"/>
    </location>
</feature>
<dbReference type="Pfam" id="PF00226">
    <property type="entry name" value="DnaJ"/>
    <property type="match status" value="1"/>
</dbReference>
<feature type="domain" description="J" evidence="3">
    <location>
        <begin position="64"/>
        <end position="126"/>
    </location>
</feature>
<dbReference type="SUPFAM" id="SSF46565">
    <property type="entry name" value="Chaperone J-domain"/>
    <property type="match status" value="1"/>
</dbReference>
<dbReference type="EMBL" id="JADIKI010000023">
    <property type="protein sequence ID" value="MFK2856013.1"/>
    <property type="molecule type" value="Genomic_DNA"/>
</dbReference>
<evidence type="ECO:0000313" key="5">
    <source>
        <dbReference type="Proteomes" id="UP001620409"/>
    </source>
</evidence>
<evidence type="ECO:0000256" key="1">
    <source>
        <dbReference type="ARBA" id="ARBA00023186"/>
    </source>
</evidence>
<evidence type="ECO:0000259" key="3">
    <source>
        <dbReference type="PROSITE" id="PS50076"/>
    </source>
</evidence>
<proteinExistence type="predicted"/>
<dbReference type="CDD" id="cd06257">
    <property type="entry name" value="DnaJ"/>
    <property type="match status" value="1"/>
</dbReference>
<dbReference type="InterPro" id="IPR036869">
    <property type="entry name" value="J_dom_sf"/>
</dbReference>
<evidence type="ECO:0000313" key="4">
    <source>
        <dbReference type="EMBL" id="MFK2856013.1"/>
    </source>
</evidence>
<accession>A0ABW8ILB0</accession>
<dbReference type="SMART" id="SM00271">
    <property type="entry name" value="DnaJ"/>
    <property type="match status" value="1"/>
</dbReference>